<accession>A0A0A9GRD7</accession>
<name>A0A0A9GRD7_ARUDO</name>
<reference evidence="1" key="1">
    <citation type="submission" date="2014-09" db="EMBL/GenBank/DDBJ databases">
        <authorList>
            <person name="Magalhaes I.L.F."/>
            <person name="Oliveira U."/>
            <person name="Santos F.R."/>
            <person name="Vidigal T.H.D.A."/>
            <person name="Brescovit A.D."/>
            <person name="Santos A.J."/>
        </authorList>
    </citation>
    <scope>NUCLEOTIDE SEQUENCE</scope>
    <source>
        <tissue evidence="1">Shoot tissue taken approximately 20 cm above the soil surface</tissue>
    </source>
</reference>
<dbReference type="GO" id="GO:0005634">
    <property type="term" value="C:nucleus"/>
    <property type="evidence" value="ECO:0007669"/>
    <property type="project" value="TreeGrafter"/>
</dbReference>
<dbReference type="GO" id="GO:0006357">
    <property type="term" value="P:regulation of transcription by RNA polymerase II"/>
    <property type="evidence" value="ECO:0007669"/>
    <property type="project" value="TreeGrafter"/>
</dbReference>
<proteinExistence type="predicted"/>
<reference evidence="1" key="2">
    <citation type="journal article" date="2015" name="Data Brief">
        <title>Shoot transcriptome of the giant reed, Arundo donax.</title>
        <authorList>
            <person name="Barrero R.A."/>
            <person name="Guerrero F.D."/>
            <person name="Moolhuijzen P."/>
            <person name="Goolsby J.A."/>
            <person name="Tidwell J."/>
            <person name="Bellgard S.E."/>
            <person name="Bellgard M.I."/>
        </authorList>
    </citation>
    <scope>NUCLEOTIDE SEQUENCE</scope>
    <source>
        <tissue evidence="1">Shoot tissue taken approximately 20 cm above the soil surface</tissue>
    </source>
</reference>
<evidence type="ECO:0000313" key="1">
    <source>
        <dbReference type="EMBL" id="JAE25984.1"/>
    </source>
</evidence>
<dbReference type="EMBL" id="GBRH01171912">
    <property type="protein sequence ID" value="JAE25984.1"/>
    <property type="molecule type" value="Transcribed_RNA"/>
</dbReference>
<dbReference type="GO" id="GO:1990837">
    <property type="term" value="F:sequence-specific double-stranded DNA binding"/>
    <property type="evidence" value="ECO:0007669"/>
    <property type="project" value="TreeGrafter"/>
</dbReference>
<organism evidence="1">
    <name type="scientific">Arundo donax</name>
    <name type="common">Giant reed</name>
    <name type="synonym">Donax arundinaceus</name>
    <dbReference type="NCBI Taxonomy" id="35708"/>
    <lineage>
        <taxon>Eukaryota</taxon>
        <taxon>Viridiplantae</taxon>
        <taxon>Streptophyta</taxon>
        <taxon>Embryophyta</taxon>
        <taxon>Tracheophyta</taxon>
        <taxon>Spermatophyta</taxon>
        <taxon>Magnoliopsida</taxon>
        <taxon>Liliopsida</taxon>
        <taxon>Poales</taxon>
        <taxon>Poaceae</taxon>
        <taxon>PACMAD clade</taxon>
        <taxon>Arundinoideae</taxon>
        <taxon>Arundineae</taxon>
        <taxon>Arundo</taxon>
    </lineage>
</organism>
<dbReference type="PANTHER" id="PTHR34396:SF27">
    <property type="entry name" value="OS08G0208700 PROTEIN"/>
    <property type="match status" value="1"/>
</dbReference>
<dbReference type="PANTHER" id="PTHR34396">
    <property type="entry name" value="OS03G0264950 PROTEIN-RELATED"/>
    <property type="match status" value="1"/>
</dbReference>
<evidence type="ECO:0008006" key="2">
    <source>
        <dbReference type="Google" id="ProtNLM"/>
    </source>
</evidence>
<dbReference type="InterPro" id="IPR053031">
    <property type="entry name" value="Cuticle_assoc_protein"/>
</dbReference>
<sequence>MKGRCKHCDELIGAKHGSGTSALLKHLTRCKKQSQALRVVQDLSSTIRSPNGACLKNWSYEPQVARRVLLRMVSLHGIPFTFTEYDGFRRFVERLV</sequence>
<dbReference type="AlphaFoldDB" id="A0A0A9GRD7"/>
<protein>
    <recommendedName>
        <fullName evidence="2">BED-type domain-containing protein</fullName>
    </recommendedName>
</protein>